<feature type="region of interest" description="Disordered" evidence="1">
    <location>
        <begin position="61"/>
        <end position="94"/>
    </location>
</feature>
<organism evidence="2 3">
    <name type="scientific">Clostridium beijerinckii</name>
    <name type="common">Clostridium MP</name>
    <dbReference type="NCBI Taxonomy" id="1520"/>
    <lineage>
        <taxon>Bacteria</taxon>
        <taxon>Bacillati</taxon>
        <taxon>Bacillota</taxon>
        <taxon>Clostridia</taxon>
        <taxon>Eubacteriales</taxon>
        <taxon>Clostridiaceae</taxon>
        <taxon>Clostridium</taxon>
    </lineage>
</organism>
<proteinExistence type="predicted"/>
<protein>
    <submittedName>
        <fullName evidence="2">Sec-independent protein translocase protein TatA</fullName>
    </submittedName>
</protein>
<sequence>MQENYNATIHFLTGNDQLDLELLNIELQTSYVDLLATVLGIISAVKAKQIIIQRMMQQQQSPSQQEQQNQQNQQQDQQQNQQNGQNQQKSDVQHPTPSEIAAFASCLGVYVILSYTRVSFIRLNELYNNIQSGKSNFSITPNINITTGFVYSCIGTLLRTVGAIQRVEEEAQITIL</sequence>
<gene>
    <name evidence="2" type="ORF">BCD95_002248</name>
</gene>
<evidence type="ECO:0000313" key="2">
    <source>
        <dbReference type="EMBL" id="NSB13989.1"/>
    </source>
</evidence>
<feature type="compositionally biased region" description="Low complexity" evidence="1">
    <location>
        <begin position="61"/>
        <end position="88"/>
    </location>
</feature>
<evidence type="ECO:0000313" key="3">
    <source>
        <dbReference type="Proteomes" id="UP000822184"/>
    </source>
</evidence>
<name>A0AAE5EXH7_CLOBE</name>
<dbReference type="RefSeq" id="WP_077853878.1">
    <property type="nucleotide sequence ID" value="NZ_JABTDW010000001.1"/>
</dbReference>
<reference evidence="2" key="1">
    <citation type="submission" date="2020-06" db="EMBL/GenBank/DDBJ databases">
        <title>Genomic insights into acetone-butanol-ethanol (ABE) fermentation by sequencing solventogenic clostridia strains.</title>
        <authorList>
            <person name="Brown S."/>
        </authorList>
    </citation>
    <scope>NUCLEOTIDE SEQUENCE</scope>
    <source>
        <strain evidence="2">DJ123</strain>
    </source>
</reference>
<dbReference type="AlphaFoldDB" id="A0AAE5EXH7"/>
<dbReference type="Proteomes" id="UP000822184">
    <property type="component" value="Unassembled WGS sequence"/>
</dbReference>
<evidence type="ECO:0000256" key="1">
    <source>
        <dbReference type="SAM" id="MobiDB-lite"/>
    </source>
</evidence>
<dbReference type="EMBL" id="JABTDW010000001">
    <property type="protein sequence ID" value="NSB13989.1"/>
    <property type="molecule type" value="Genomic_DNA"/>
</dbReference>
<accession>A0AAE5EXH7</accession>
<comment type="caution">
    <text evidence="2">The sequence shown here is derived from an EMBL/GenBank/DDBJ whole genome shotgun (WGS) entry which is preliminary data.</text>
</comment>